<dbReference type="GO" id="GO:0005694">
    <property type="term" value="C:chromosome"/>
    <property type="evidence" value="ECO:0007669"/>
    <property type="project" value="UniProtKB-SubCell"/>
</dbReference>
<evidence type="ECO:0000256" key="5">
    <source>
        <dbReference type="ARBA" id="ARBA00022603"/>
    </source>
</evidence>
<dbReference type="WBParaSite" id="TCLT_0000990801-mRNA-1">
    <property type="protein sequence ID" value="TCLT_0000990801-mRNA-1"/>
    <property type="gene ID" value="TCLT_0000990801"/>
</dbReference>
<evidence type="ECO:0000256" key="7">
    <source>
        <dbReference type="ARBA" id="ARBA00022691"/>
    </source>
</evidence>
<evidence type="ECO:0000256" key="6">
    <source>
        <dbReference type="ARBA" id="ARBA00022679"/>
    </source>
</evidence>
<dbReference type="STRING" id="103827.A0A0N5D9T8"/>
<evidence type="ECO:0000256" key="10">
    <source>
        <dbReference type="ARBA" id="ARBA00023163"/>
    </source>
</evidence>
<keyword evidence="11" id="KW-0539">Nucleus</keyword>
<dbReference type="SUPFAM" id="SSF82199">
    <property type="entry name" value="SET domain"/>
    <property type="match status" value="1"/>
</dbReference>
<dbReference type="FunFam" id="1.10.10.1700:FF:000001">
    <property type="entry name" value="Histone-lysine N-methyltransferase"/>
    <property type="match status" value="1"/>
</dbReference>
<evidence type="ECO:0000256" key="3">
    <source>
        <dbReference type="ARBA" id="ARBA00022454"/>
    </source>
</evidence>
<evidence type="ECO:0000313" key="12">
    <source>
        <dbReference type="EMBL" id="VDN07563.1"/>
    </source>
</evidence>
<dbReference type="PANTHER" id="PTHR12977">
    <property type="entry name" value="SUPPRESSOR OF VARIEGATION 4-20-RELATED"/>
    <property type="match status" value="1"/>
</dbReference>
<dbReference type="PANTHER" id="PTHR12977:SF4">
    <property type="entry name" value="HISTONE-LYSINE N-METHYLTRANSFERASE KMT5B"/>
    <property type="match status" value="1"/>
</dbReference>
<evidence type="ECO:0000256" key="8">
    <source>
        <dbReference type="ARBA" id="ARBA00022853"/>
    </source>
</evidence>
<sequence length="603" mass="68079">MELDSELLRLPDRTSGRHSMTARELCDNDDMATSIVVDPVLGFCTHKMNLHYHPPQHDELFQLREILTTYMDNQDLCVALRNIFHVGRVSNFLQRRTLKQQLAFRDHLLRFLQMYKVDAGFTVRACRRYRTENCLGGKLVATKSWLVIDSRFDMQKGDVINSLVGVIGNLSHEEESVLLRKDVNDFSVMYSTRKRRAQLWLGPAAYINHDCHPNCKFVPNNQTAVVQEITAYYGDNFFGDNNCRCECITCEHICGGCGNDFRNSSAEIPSLIKYDEPKKSGNSYKLRSTNSRLDRCGQQSRELISLPERRHIIGSETMKFAGASEKLSSKVNVHHHVIRDEQKLECTVTAPSFTTVLSSAVPPLPTFVDTEYYNIVNASKRNRLHTNSTGVAHALFSNSKKSHVTKIVKQNKLSGHSKSKNSKSNFNLNCKMSSQLSCKKTFIQRDSSHIFTSVASNLSHTKKCHSLAYSRGSLNHVSGIKEYDDSNSESNSDCCVGYSAISDGAYSFSESDSSKKIDSEVYFSSTNDTTSTVSVEDLCYDDDDEVLDSTSRDSVDSLCGPQKSAQYDEVSNSYLNNVHERPRPKVHPYYEIAFHSLLTPNSR</sequence>
<dbReference type="EMBL" id="UYYF01004910">
    <property type="protein sequence ID" value="VDN07563.1"/>
    <property type="molecule type" value="Genomic_DNA"/>
</dbReference>
<dbReference type="InterPro" id="IPR025790">
    <property type="entry name" value="Suv4-20_animal"/>
</dbReference>
<dbReference type="GO" id="GO:0005634">
    <property type="term" value="C:nucleus"/>
    <property type="evidence" value="ECO:0007669"/>
    <property type="project" value="UniProtKB-SubCell"/>
</dbReference>
<keyword evidence="3" id="KW-0158">Chromosome</keyword>
<dbReference type="Proteomes" id="UP000276776">
    <property type="component" value="Unassembled WGS sequence"/>
</dbReference>
<evidence type="ECO:0000256" key="9">
    <source>
        <dbReference type="ARBA" id="ARBA00023015"/>
    </source>
</evidence>
<proteinExistence type="predicted"/>
<protein>
    <submittedName>
        <fullName evidence="14">Histone-lysine N-methyltransferase</fullName>
    </submittedName>
</protein>
<organism evidence="14">
    <name type="scientific">Thelazia callipaeda</name>
    <name type="common">Oriental eyeworm</name>
    <name type="synonym">Parasitic nematode</name>
    <dbReference type="NCBI Taxonomy" id="103827"/>
    <lineage>
        <taxon>Eukaryota</taxon>
        <taxon>Metazoa</taxon>
        <taxon>Ecdysozoa</taxon>
        <taxon>Nematoda</taxon>
        <taxon>Chromadorea</taxon>
        <taxon>Rhabditida</taxon>
        <taxon>Spirurina</taxon>
        <taxon>Spiruromorpha</taxon>
        <taxon>Thelazioidea</taxon>
        <taxon>Thelaziidae</taxon>
        <taxon>Thelazia</taxon>
    </lineage>
</organism>
<dbReference type="PROSITE" id="PS51570">
    <property type="entry name" value="SAM_MT43_SUVAR420_2"/>
    <property type="match status" value="1"/>
</dbReference>
<dbReference type="OrthoDB" id="6627536at2759"/>
<keyword evidence="9" id="KW-0805">Transcription regulation</keyword>
<keyword evidence="4" id="KW-0678">Repressor</keyword>
<keyword evidence="8" id="KW-0156">Chromatin regulator</keyword>
<dbReference type="AlphaFoldDB" id="A0A0N5D9T8"/>
<evidence type="ECO:0000256" key="11">
    <source>
        <dbReference type="ARBA" id="ARBA00023242"/>
    </source>
</evidence>
<dbReference type="Gene3D" id="1.10.10.1700">
    <property type="entry name" value="Histone-lysine N-methyltransferase"/>
    <property type="match status" value="1"/>
</dbReference>
<dbReference type="GO" id="GO:0042799">
    <property type="term" value="F:histone H4K20 methyltransferase activity"/>
    <property type="evidence" value="ECO:0007669"/>
    <property type="project" value="InterPro"/>
</dbReference>
<keyword evidence="7" id="KW-0949">S-adenosyl-L-methionine</keyword>
<reference evidence="12 13" key="2">
    <citation type="submission" date="2018-11" db="EMBL/GenBank/DDBJ databases">
        <authorList>
            <consortium name="Pathogen Informatics"/>
        </authorList>
    </citation>
    <scope>NUCLEOTIDE SEQUENCE [LARGE SCALE GENOMIC DNA]</scope>
</reference>
<comment type="subcellular location">
    <subcellularLocation>
        <location evidence="2">Chromosome</location>
    </subcellularLocation>
    <subcellularLocation>
        <location evidence="1">Nucleus</location>
    </subcellularLocation>
</comment>
<dbReference type="InterPro" id="IPR046341">
    <property type="entry name" value="SET_dom_sf"/>
</dbReference>
<reference evidence="14" key="1">
    <citation type="submission" date="2017-02" db="UniProtKB">
        <authorList>
            <consortium name="WormBaseParasite"/>
        </authorList>
    </citation>
    <scope>IDENTIFICATION</scope>
</reference>
<dbReference type="Gene3D" id="2.170.270.10">
    <property type="entry name" value="SET domain"/>
    <property type="match status" value="1"/>
</dbReference>
<dbReference type="InterPro" id="IPR041938">
    <property type="entry name" value="Hist-Lys_N-MTase_N"/>
</dbReference>
<accession>A0A0N5D9T8</accession>
<evidence type="ECO:0000313" key="13">
    <source>
        <dbReference type="Proteomes" id="UP000276776"/>
    </source>
</evidence>
<name>A0A0N5D9T8_THECL</name>
<keyword evidence="5" id="KW-0489">Methyltransferase</keyword>
<dbReference type="InterPro" id="IPR039977">
    <property type="entry name" value="Suv4-20/Set9"/>
</dbReference>
<evidence type="ECO:0000256" key="4">
    <source>
        <dbReference type="ARBA" id="ARBA00022491"/>
    </source>
</evidence>
<keyword evidence="10" id="KW-0804">Transcription</keyword>
<keyword evidence="13" id="KW-1185">Reference proteome</keyword>
<keyword evidence="6" id="KW-0808">Transferase</keyword>
<evidence type="ECO:0000256" key="2">
    <source>
        <dbReference type="ARBA" id="ARBA00004286"/>
    </source>
</evidence>
<evidence type="ECO:0000256" key="1">
    <source>
        <dbReference type="ARBA" id="ARBA00004123"/>
    </source>
</evidence>
<gene>
    <name evidence="12" type="ORF">TCLT_LOCUS9897</name>
</gene>
<evidence type="ECO:0000313" key="14">
    <source>
        <dbReference type="WBParaSite" id="TCLT_0000990801-mRNA-1"/>
    </source>
</evidence>
<dbReference type="GO" id="GO:0032259">
    <property type="term" value="P:methylation"/>
    <property type="evidence" value="ECO:0007669"/>
    <property type="project" value="UniProtKB-KW"/>
</dbReference>